<organism evidence="1 2">
    <name type="scientific">Eubacterium ventriosum</name>
    <dbReference type="NCBI Taxonomy" id="39496"/>
    <lineage>
        <taxon>Bacteria</taxon>
        <taxon>Bacillati</taxon>
        <taxon>Bacillota</taxon>
        <taxon>Clostridia</taxon>
        <taxon>Eubacteriales</taxon>
        <taxon>Eubacteriaceae</taxon>
        <taxon>Eubacterium</taxon>
    </lineage>
</organism>
<evidence type="ECO:0000313" key="1">
    <source>
        <dbReference type="EMBL" id="RHL47060.1"/>
    </source>
</evidence>
<comment type="caution">
    <text evidence="1">The sequence shown here is derived from an EMBL/GenBank/DDBJ whole genome shotgun (WGS) entry which is preliminary data.</text>
</comment>
<gene>
    <name evidence="1" type="ORF">DW018_02775</name>
</gene>
<reference evidence="1 2" key="1">
    <citation type="submission" date="2018-08" db="EMBL/GenBank/DDBJ databases">
        <title>A genome reference for cultivated species of the human gut microbiota.</title>
        <authorList>
            <person name="Zou Y."/>
            <person name="Xue W."/>
            <person name="Luo G."/>
        </authorList>
    </citation>
    <scope>NUCLEOTIDE SEQUENCE [LARGE SCALE GENOMIC DNA]</scope>
    <source>
        <strain evidence="1 2">AF37-4</strain>
    </source>
</reference>
<accession>A0A415LER9</accession>
<proteinExistence type="predicted"/>
<sequence length="67" mass="7974">MNIIFKIEIHLFPNENVYCDTPFFWTLFSYTNNNWCNSGSGWSTTPQNAWNDAYNFYLLHNSLKNNT</sequence>
<dbReference type="EMBL" id="QROT01000002">
    <property type="protein sequence ID" value="RHL47060.1"/>
    <property type="molecule type" value="Genomic_DNA"/>
</dbReference>
<evidence type="ECO:0000313" key="2">
    <source>
        <dbReference type="Proteomes" id="UP000283314"/>
    </source>
</evidence>
<protein>
    <submittedName>
        <fullName evidence="1">Uncharacterized protein</fullName>
    </submittedName>
</protein>
<dbReference type="Proteomes" id="UP000283314">
    <property type="component" value="Unassembled WGS sequence"/>
</dbReference>
<name>A0A415LER9_9FIRM</name>
<dbReference type="AlphaFoldDB" id="A0A415LER9"/>